<dbReference type="Proteomes" id="UP001272137">
    <property type="component" value="Unassembled WGS sequence"/>
</dbReference>
<reference evidence="1" key="1">
    <citation type="submission" date="2018-08" db="EMBL/GenBank/DDBJ databases">
        <title>Identification of Burkholderia cepacia strains that express a Burkholderia pseudomallei-like capsular polysaccharide.</title>
        <authorList>
            <person name="Burtnick M.N."/>
            <person name="Vongsouvath M."/>
            <person name="Newton P."/>
            <person name="Wuthiekanun V."/>
            <person name="Limmathurotsakul D."/>
            <person name="Brett P.J."/>
            <person name="Chantratita N."/>
            <person name="Dance D.A."/>
        </authorList>
    </citation>
    <scope>NUCLEOTIDE SEQUENCE</scope>
    <source>
        <strain evidence="1">SBXCC001</strain>
    </source>
</reference>
<gene>
    <name evidence="1" type="ORF">C7S16_2675</name>
</gene>
<name>A0AAW9D3H3_BURTH</name>
<dbReference type="EMBL" id="QXCT01000002">
    <property type="protein sequence ID" value="MDW9256262.1"/>
    <property type="molecule type" value="Genomic_DNA"/>
</dbReference>
<organism evidence="1 2">
    <name type="scientific">Burkholderia thailandensis</name>
    <dbReference type="NCBI Taxonomy" id="57975"/>
    <lineage>
        <taxon>Bacteria</taxon>
        <taxon>Pseudomonadati</taxon>
        <taxon>Pseudomonadota</taxon>
        <taxon>Betaproteobacteria</taxon>
        <taxon>Burkholderiales</taxon>
        <taxon>Burkholderiaceae</taxon>
        <taxon>Burkholderia</taxon>
        <taxon>pseudomallei group</taxon>
    </lineage>
</organism>
<protein>
    <submittedName>
        <fullName evidence="1">Uncharacterized protein</fullName>
    </submittedName>
</protein>
<evidence type="ECO:0000313" key="2">
    <source>
        <dbReference type="Proteomes" id="UP001272137"/>
    </source>
</evidence>
<comment type="caution">
    <text evidence="1">The sequence shown here is derived from an EMBL/GenBank/DDBJ whole genome shotgun (WGS) entry which is preliminary data.</text>
</comment>
<dbReference type="AlphaFoldDB" id="A0AAW9D3H3"/>
<proteinExistence type="predicted"/>
<evidence type="ECO:0000313" key="1">
    <source>
        <dbReference type="EMBL" id="MDW9256262.1"/>
    </source>
</evidence>
<accession>A0AAW9D3H3</accession>
<sequence>MRAAGGRAHPARRDRLRFRLAWAGVSCVIRVCRACSGQAAGPCRPLAGAVRETTRASVHGARRALRGDHRDIEGSSCAARAVRAIRTDVLDYPVPAAVRPASRGAAARVRARWPRRAQAAWSTPT</sequence>